<keyword evidence="2" id="KW-1003">Cell membrane</keyword>
<dbReference type="GO" id="GO:0016763">
    <property type="term" value="F:pentosyltransferase activity"/>
    <property type="evidence" value="ECO:0007669"/>
    <property type="project" value="TreeGrafter"/>
</dbReference>
<feature type="transmembrane region" description="Helical" evidence="8">
    <location>
        <begin position="221"/>
        <end position="243"/>
    </location>
</feature>
<reference evidence="9 10" key="1">
    <citation type="submission" date="2019-12" db="EMBL/GenBank/DDBJ databases">
        <authorList>
            <person name="Feng G."/>
            <person name="Zhu H."/>
        </authorList>
    </citation>
    <scope>NUCLEOTIDE SEQUENCE [LARGE SCALE GENOMIC DNA]</scope>
    <source>
        <strain evidence="9 10">FGD1</strain>
    </source>
</reference>
<name>A0A7X4K7G2_9SPHN</name>
<evidence type="ECO:0000256" key="5">
    <source>
        <dbReference type="ARBA" id="ARBA00022692"/>
    </source>
</evidence>
<evidence type="ECO:0000256" key="6">
    <source>
        <dbReference type="ARBA" id="ARBA00022989"/>
    </source>
</evidence>
<evidence type="ECO:0000313" key="10">
    <source>
        <dbReference type="Proteomes" id="UP000465810"/>
    </source>
</evidence>
<dbReference type="PANTHER" id="PTHR33908:SF11">
    <property type="entry name" value="MEMBRANE PROTEIN"/>
    <property type="match status" value="1"/>
</dbReference>
<proteinExistence type="predicted"/>
<dbReference type="AlphaFoldDB" id="A0A7X4K7G2"/>
<feature type="transmembrane region" description="Helical" evidence="8">
    <location>
        <begin position="355"/>
        <end position="374"/>
    </location>
</feature>
<dbReference type="RefSeq" id="WP_160985814.1">
    <property type="nucleotide sequence ID" value="NZ_WVTD01000006.1"/>
</dbReference>
<dbReference type="GO" id="GO:0009103">
    <property type="term" value="P:lipopolysaccharide biosynthetic process"/>
    <property type="evidence" value="ECO:0007669"/>
    <property type="project" value="UniProtKB-ARBA"/>
</dbReference>
<evidence type="ECO:0000256" key="3">
    <source>
        <dbReference type="ARBA" id="ARBA00022676"/>
    </source>
</evidence>
<dbReference type="EMBL" id="WVTD01000006">
    <property type="protein sequence ID" value="MYL98184.1"/>
    <property type="molecule type" value="Genomic_DNA"/>
</dbReference>
<sequence>MVARIAATAHRAAQATLAPAGRRNWPASLGLYVLAGFALRLIMLGKPAFQSDEQFYLLVGQRMASGAIPYVDIWDRKPWGLFAIFRSVYALPIDPVLAYQILGLAFSVLTALVIERIARFIAPPAAARLAGLAYLVWQPVFNVALGQSPVFYNLPVALAALMVLEARIRVRSPALARRGLEAMLLVGLAMQVKYTAMFEGVVFGLMLLARGRADGWTAGRLAVVGTGWVGAALAPTLAVLLCYHLAGHGEAFVQANFISILGRSTDIGEALVRLTKEALALLPFGLAIFLAPRLISPARGTHGAVLPDLRLWGLAALGGFLIFGTWYDHYLGPVLVPLCVLAAPALGRTAAGERWFGQVLLGFGLLGGIAVPMAQVVERGTAAQFASASDAVARELHGRCLFVYEGDSALYRTTQACIPSRFAYPSHLNALNEARALGTDPVAETQRVLTSRPGVIVTAETGRPNHVNEATRALVRDTVRRHYRKYAVVALGTRKFALWKLGDDNVRR</sequence>
<dbReference type="InterPro" id="IPR050297">
    <property type="entry name" value="LipidA_mod_glycosyltrf_83"/>
</dbReference>
<feature type="transmembrane region" description="Helical" evidence="8">
    <location>
        <begin position="182"/>
        <end position="209"/>
    </location>
</feature>
<keyword evidence="3" id="KW-0328">Glycosyltransferase</keyword>
<feature type="transmembrane region" description="Helical" evidence="8">
    <location>
        <begin position="25"/>
        <end position="43"/>
    </location>
</feature>
<protein>
    <recommendedName>
        <fullName evidence="11">Glycosyltransferase RgtA/B/C/D-like domain-containing protein</fullName>
    </recommendedName>
</protein>
<gene>
    <name evidence="9" type="ORF">GR702_10435</name>
</gene>
<evidence type="ECO:0000256" key="1">
    <source>
        <dbReference type="ARBA" id="ARBA00004651"/>
    </source>
</evidence>
<evidence type="ECO:0000313" key="9">
    <source>
        <dbReference type="EMBL" id="MYL98184.1"/>
    </source>
</evidence>
<keyword evidence="5 8" id="KW-0812">Transmembrane</keyword>
<evidence type="ECO:0000256" key="8">
    <source>
        <dbReference type="SAM" id="Phobius"/>
    </source>
</evidence>
<evidence type="ECO:0008006" key="11">
    <source>
        <dbReference type="Google" id="ProtNLM"/>
    </source>
</evidence>
<organism evidence="9 10">
    <name type="scientific">Novosphingobium silvae</name>
    <dbReference type="NCBI Taxonomy" id="2692619"/>
    <lineage>
        <taxon>Bacteria</taxon>
        <taxon>Pseudomonadati</taxon>
        <taxon>Pseudomonadota</taxon>
        <taxon>Alphaproteobacteria</taxon>
        <taxon>Sphingomonadales</taxon>
        <taxon>Sphingomonadaceae</taxon>
        <taxon>Novosphingobium</taxon>
    </lineage>
</organism>
<evidence type="ECO:0000256" key="2">
    <source>
        <dbReference type="ARBA" id="ARBA00022475"/>
    </source>
</evidence>
<feature type="transmembrane region" description="Helical" evidence="8">
    <location>
        <begin position="126"/>
        <end position="145"/>
    </location>
</feature>
<keyword evidence="7 8" id="KW-0472">Membrane</keyword>
<dbReference type="GO" id="GO:0005886">
    <property type="term" value="C:plasma membrane"/>
    <property type="evidence" value="ECO:0007669"/>
    <property type="project" value="UniProtKB-SubCell"/>
</dbReference>
<keyword evidence="10" id="KW-1185">Reference proteome</keyword>
<dbReference type="Proteomes" id="UP000465810">
    <property type="component" value="Unassembled WGS sequence"/>
</dbReference>
<accession>A0A7X4K7G2</accession>
<keyword evidence="4" id="KW-0808">Transferase</keyword>
<feature type="transmembrane region" description="Helical" evidence="8">
    <location>
        <begin position="315"/>
        <end position="343"/>
    </location>
</feature>
<feature type="transmembrane region" description="Helical" evidence="8">
    <location>
        <begin position="96"/>
        <end position="114"/>
    </location>
</feature>
<keyword evidence="6 8" id="KW-1133">Transmembrane helix</keyword>
<comment type="subcellular location">
    <subcellularLocation>
        <location evidence="1">Cell membrane</location>
        <topology evidence="1">Multi-pass membrane protein</topology>
    </subcellularLocation>
</comment>
<evidence type="ECO:0000256" key="4">
    <source>
        <dbReference type="ARBA" id="ARBA00022679"/>
    </source>
</evidence>
<comment type="caution">
    <text evidence="9">The sequence shown here is derived from an EMBL/GenBank/DDBJ whole genome shotgun (WGS) entry which is preliminary data.</text>
</comment>
<evidence type="ECO:0000256" key="7">
    <source>
        <dbReference type="ARBA" id="ARBA00023136"/>
    </source>
</evidence>
<feature type="transmembrane region" description="Helical" evidence="8">
    <location>
        <begin position="278"/>
        <end position="295"/>
    </location>
</feature>
<dbReference type="PANTHER" id="PTHR33908">
    <property type="entry name" value="MANNOSYLTRANSFERASE YKCB-RELATED"/>
    <property type="match status" value="1"/>
</dbReference>